<accession>A0A1I7KZG6</accession>
<protein>
    <submittedName>
        <fullName evidence="7">Outer membrane scaffolding protein for murein synthesis, MipA/OmpV family</fullName>
    </submittedName>
</protein>
<dbReference type="RefSeq" id="WP_054258130.1">
    <property type="nucleotide sequence ID" value="NZ_CYIG01000110.1"/>
</dbReference>
<dbReference type="Pfam" id="PF06629">
    <property type="entry name" value="MipA"/>
    <property type="match status" value="1"/>
</dbReference>
<feature type="chain" id="PRO_5010325978" evidence="6">
    <location>
        <begin position="24"/>
        <end position="251"/>
    </location>
</feature>
<keyword evidence="4" id="KW-0472">Membrane</keyword>
<comment type="subcellular location">
    <subcellularLocation>
        <location evidence="1">Cell outer membrane</location>
    </subcellularLocation>
</comment>
<comment type="similarity">
    <text evidence="2">Belongs to the MipA/OmpV family.</text>
</comment>
<dbReference type="InterPro" id="IPR010583">
    <property type="entry name" value="MipA"/>
</dbReference>
<evidence type="ECO:0000256" key="3">
    <source>
        <dbReference type="ARBA" id="ARBA00022729"/>
    </source>
</evidence>
<dbReference type="OrthoDB" id="8562138at2"/>
<name>A0A1I7KZG6_9BURK</name>
<keyword evidence="3 6" id="KW-0732">Signal</keyword>
<dbReference type="GO" id="GO:0009252">
    <property type="term" value="P:peptidoglycan biosynthetic process"/>
    <property type="evidence" value="ECO:0007669"/>
    <property type="project" value="TreeGrafter"/>
</dbReference>
<dbReference type="PANTHER" id="PTHR38776:SF1">
    <property type="entry name" value="MLTA-INTERACTING PROTEIN-RELATED"/>
    <property type="match status" value="1"/>
</dbReference>
<reference evidence="7 8" key="1">
    <citation type="submission" date="2016-10" db="EMBL/GenBank/DDBJ databases">
        <authorList>
            <person name="de Groot N.N."/>
        </authorList>
    </citation>
    <scope>NUCLEOTIDE SEQUENCE [LARGE SCALE GENOMIC DNA]</scope>
    <source>
        <strain evidence="7 8">R-24608</strain>
    </source>
</reference>
<proteinExistence type="inferred from homology"/>
<organism evidence="7 8">
    <name type="scientific">Paenacidovorax caeni</name>
    <dbReference type="NCBI Taxonomy" id="343013"/>
    <lineage>
        <taxon>Bacteria</taxon>
        <taxon>Pseudomonadati</taxon>
        <taxon>Pseudomonadota</taxon>
        <taxon>Betaproteobacteria</taxon>
        <taxon>Burkholderiales</taxon>
        <taxon>Comamonadaceae</taxon>
        <taxon>Paenacidovorax</taxon>
    </lineage>
</organism>
<dbReference type="STRING" id="343013.SAMN04489707_11062"/>
<dbReference type="AlphaFoldDB" id="A0A1I7KZG6"/>
<dbReference type="EMBL" id="FPBX01000106">
    <property type="protein sequence ID" value="SFV02849.1"/>
    <property type="molecule type" value="Genomic_DNA"/>
</dbReference>
<dbReference type="Proteomes" id="UP000183656">
    <property type="component" value="Unassembled WGS sequence"/>
</dbReference>
<evidence type="ECO:0000313" key="7">
    <source>
        <dbReference type="EMBL" id="SFV02849.1"/>
    </source>
</evidence>
<dbReference type="PANTHER" id="PTHR38776">
    <property type="entry name" value="MLTA-INTERACTING PROTEIN-RELATED"/>
    <property type="match status" value="1"/>
</dbReference>
<evidence type="ECO:0000256" key="5">
    <source>
        <dbReference type="ARBA" id="ARBA00023237"/>
    </source>
</evidence>
<evidence type="ECO:0000313" key="8">
    <source>
        <dbReference type="Proteomes" id="UP000183656"/>
    </source>
</evidence>
<feature type="signal peptide" evidence="6">
    <location>
        <begin position="1"/>
        <end position="23"/>
    </location>
</feature>
<evidence type="ECO:0000256" key="1">
    <source>
        <dbReference type="ARBA" id="ARBA00004442"/>
    </source>
</evidence>
<keyword evidence="5" id="KW-0998">Cell outer membrane</keyword>
<evidence type="ECO:0000256" key="2">
    <source>
        <dbReference type="ARBA" id="ARBA00005722"/>
    </source>
</evidence>
<evidence type="ECO:0000256" key="4">
    <source>
        <dbReference type="ARBA" id="ARBA00023136"/>
    </source>
</evidence>
<keyword evidence="8" id="KW-1185">Reference proteome</keyword>
<sequence length="251" mass="27331">MFLLPTRLFLCTAALLGAGAALAQPATESAWGVGLGVNLKQKAYAGMGTRTTVIPLLSYENRWVRVAGPVLDLKLPAHGPLVMALRARYAFEDGYEPDDAPVLNGMAERKSGVWLGAHVLWRGSLADLGAEWLADASGHSKGQRLRLSAERTWRMGSVGMTPRLAVQWNDRKTMDYYYGVRASEALPGRPAYRAGAATHVELGLRSTYTWAPQHSVYLDLSATRLGSGARHSPLVDGSTESALRLGYLYRF</sequence>
<gene>
    <name evidence="7" type="ORF">SAMN04489707_11062</name>
</gene>
<evidence type="ECO:0000256" key="6">
    <source>
        <dbReference type="SAM" id="SignalP"/>
    </source>
</evidence>
<dbReference type="GO" id="GO:0009279">
    <property type="term" value="C:cell outer membrane"/>
    <property type="evidence" value="ECO:0007669"/>
    <property type="project" value="UniProtKB-SubCell"/>
</dbReference>